<protein>
    <submittedName>
        <fullName evidence="1">Uncharacterized protein</fullName>
    </submittedName>
</protein>
<dbReference type="EMBL" id="JBHTLX010000024">
    <property type="protein sequence ID" value="MFD1250572.1"/>
    <property type="molecule type" value="Genomic_DNA"/>
</dbReference>
<evidence type="ECO:0000313" key="1">
    <source>
        <dbReference type="EMBL" id="MFD1250572.1"/>
    </source>
</evidence>
<accession>A0ABW3W5M5</accession>
<reference evidence="2" key="1">
    <citation type="journal article" date="2019" name="Int. J. Syst. Evol. Microbiol.">
        <title>The Global Catalogue of Microorganisms (GCM) 10K type strain sequencing project: providing services to taxonomists for standard genome sequencing and annotation.</title>
        <authorList>
            <consortium name="The Broad Institute Genomics Platform"/>
            <consortium name="The Broad Institute Genome Sequencing Center for Infectious Disease"/>
            <person name="Wu L."/>
            <person name="Ma J."/>
        </authorList>
    </citation>
    <scope>NUCLEOTIDE SEQUENCE [LARGE SCALE GENOMIC DNA]</scope>
    <source>
        <strain evidence="2">CCUG 52478</strain>
    </source>
</reference>
<dbReference type="Proteomes" id="UP001597229">
    <property type="component" value="Unassembled WGS sequence"/>
</dbReference>
<name>A0ABW3W5M5_9ACTN</name>
<comment type="caution">
    <text evidence="1">The sequence shown here is derived from an EMBL/GenBank/DDBJ whole genome shotgun (WGS) entry which is preliminary data.</text>
</comment>
<keyword evidence="2" id="KW-1185">Reference proteome</keyword>
<evidence type="ECO:0000313" key="2">
    <source>
        <dbReference type="Proteomes" id="UP001597229"/>
    </source>
</evidence>
<dbReference type="RefSeq" id="WP_367918962.1">
    <property type="nucleotide sequence ID" value="NZ_BAABAC010000018.1"/>
</dbReference>
<gene>
    <name evidence="1" type="ORF">ACFQ3F_22455</name>
</gene>
<sequence length="369" mass="40616">MAKAAYGTTPARLDTLLWEQAASGDIAPLADVVAAVQGKPAEHVVVETIIAEDANPLDVIHPKSEADYEVRTVGGVSVMRVDDEKGPFVLSAWPTTFGGVFHLIGSIPATDSRWDKVDRWINNAAPHAVRCFLDHNDFTAIGTALSEHDQVEVQRVTGRVHADRSSWSRGFPALVGTLRPDHHSVVEEAESIGASLRTLHLHVGDVMDVLLRRIAGATFYRGDFEVFQARVLARLAVAAHRRRELMSNRQRVVNEPPKRPIEVRLPEPLLIDANATGEVLRSLAEERDITFSVFHRNPYLHVAVTDNADGSNYDLFVTSPDAIEIHPGFRASLGSFTRIAQSLSLHFEATGLRETPEPQPVSLYDLISD</sequence>
<proteinExistence type="predicted"/>
<organism evidence="1 2">
    <name type="scientific">Nocardioides ginsengisoli</name>
    <dbReference type="NCBI Taxonomy" id="363868"/>
    <lineage>
        <taxon>Bacteria</taxon>
        <taxon>Bacillati</taxon>
        <taxon>Actinomycetota</taxon>
        <taxon>Actinomycetes</taxon>
        <taxon>Propionibacteriales</taxon>
        <taxon>Nocardioidaceae</taxon>
        <taxon>Nocardioides</taxon>
    </lineage>
</organism>